<protein>
    <recommendedName>
        <fullName evidence="2">Type II secretion system protein H</fullName>
    </recommendedName>
    <alternativeName>
        <fullName evidence="10">General secretion pathway protein H</fullName>
    </alternativeName>
</protein>
<keyword evidence="13" id="KW-1185">Reference proteome</keyword>
<comment type="similarity">
    <text evidence="9">Belongs to the GSP H family.</text>
</comment>
<evidence type="ECO:0000313" key="13">
    <source>
        <dbReference type="Proteomes" id="UP001596037"/>
    </source>
</evidence>
<evidence type="ECO:0000256" key="6">
    <source>
        <dbReference type="ARBA" id="ARBA00022692"/>
    </source>
</evidence>
<evidence type="ECO:0000256" key="3">
    <source>
        <dbReference type="ARBA" id="ARBA00022475"/>
    </source>
</evidence>
<dbReference type="EMBL" id="JBHSMF010000002">
    <property type="protein sequence ID" value="MFC5495922.1"/>
    <property type="molecule type" value="Genomic_DNA"/>
</dbReference>
<accession>A0ABW0N9Y9</accession>
<comment type="subcellular location">
    <subcellularLocation>
        <location evidence="1">Cell inner membrane</location>
        <topology evidence="1">Single-pass membrane protein</topology>
    </subcellularLocation>
</comment>
<evidence type="ECO:0000256" key="2">
    <source>
        <dbReference type="ARBA" id="ARBA00021549"/>
    </source>
</evidence>
<name>A0ABW0N9Y9_9BURK</name>
<keyword evidence="6" id="KW-0812">Transmembrane</keyword>
<dbReference type="NCBIfam" id="TIGR02532">
    <property type="entry name" value="IV_pilin_GFxxxE"/>
    <property type="match status" value="1"/>
</dbReference>
<reference evidence="13" key="1">
    <citation type="journal article" date="2019" name="Int. J. Syst. Evol. Microbiol.">
        <title>The Global Catalogue of Microorganisms (GCM) 10K type strain sequencing project: providing services to taxonomists for standard genome sequencing and annotation.</title>
        <authorList>
            <consortium name="The Broad Institute Genomics Platform"/>
            <consortium name="The Broad Institute Genome Sequencing Center for Infectious Disease"/>
            <person name="Wu L."/>
            <person name="Ma J."/>
        </authorList>
    </citation>
    <scope>NUCLEOTIDE SEQUENCE [LARGE SCALE GENOMIC DNA]</scope>
    <source>
        <strain evidence="13">CCUG 57401</strain>
    </source>
</reference>
<organism evidence="12 13">
    <name type="scientific">Caenimonas terrae</name>
    <dbReference type="NCBI Taxonomy" id="696074"/>
    <lineage>
        <taxon>Bacteria</taxon>
        <taxon>Pseudomonadati</taxon>
        <taxon>Pseudomonadota</taxon>
        <taxon>Betaproteobacteria</taxon>
        <taxon>Burkholderiales</taxon>
        <taxon>Comamonadaceae</taxon>
        <taxon>Caenimonas</taxon>
    </lineage>
</organism>
<keyword evidence="3" id="KW-1003">Cell membrane</keyword>
<evidence type="ECO:0000256" key="10">
    <source>
        <dbReference type="ARBA" id="ARBA00030775"/>
    </source>
</evidence>
<dbReference type="SUPFAM" id="SSF54523">
    <property type="entry name" value="Pili subunits"/>
    <property type="match status" value="1"/>
</dbReference>
<feature type="domain" description="General secretion pathway GspH" evidence="11">
    <location>
        <begin position="42"/>
        <end position="155"/>
    </location>
</feature>
<dbReference type="RefSeq" id="WP_376847958.1">
    <property type="nucleotide sequence ID" value="NZ_JBHSMF010000002.1"/>
</dbReference>
<dbReference type="InterPro" id="IPR022346">
    <property type="entry name" value="T2SS_GspH"/>
</dbReference>
<evidence type="ECO:0000259" key="11">
    <source>
        <dbReference type="Pfam" id="PF12019"/>
    </source>
</evidence>
<sequence length="172" mass="17775">MLIQRGFTLIELLITIAIVAILAALAAPSFKVMLANAQIRTAAQASFDGLQLARVEAIRRNQRVMFIKGANSSWDVTVESGSVAVQSRTSADGSPSVTMVATPTDATKVTFDGLGRVKPNTDASSTISQIDADVPVSLIPAASSRELRITISSGGAIRLCDPGAPSGSSTGC</sequence>
<keyword evidence="8" id="KW-0472">Membrane</keyword>
<evidence type="ECO:0000256" key="1">
    <source>
        <dbReference type="ARBA" id="ARBA00004377"/>
    </source>
</evidence>
<evidence type="ECO:0000313" key="12">
    <source>
        <dbReference type="EMBL" id="MFC5495922.1"/>
    </source>
</evidence>
<gene>
    <name evidence="12" type="ORF">ACFPOE_00105</name>
</gene>
<dbReference type="Gene3D" id="3.30.700.10">
    <property type="entry name" value="Glycoprotein, Type 4 Pilin"/>
    <property type="match status" value="1"/>
</dbReference>
<keyword evidence="4" id="KW-0488">Methylation</keyword>
<dbReference type="PROSITE" id="PS00409">
    <property type="entry name" value="PROKAR_NTER_METHYL"/>
    <property type="match status" value="1"/>
</dbReference>
<keyword evidence="7" id="KW-1133">Transmembrane helix</keyword>
<dbReference type="Pfam" id="PF12019">
    <property type="entry name" value="GspH"/>
    <property type="match status" value="1"/>
</dbReference>
<evidence type="ECO:0000256" key="4">
    <source>
        <dbReference type="ARBA" id="ARBA00022481"/>
    </source>
</evidence>
<dbReference type="InterPro" id="IPR012902">
    <property type="entry name" value="N_methyl_site"/>
</dbReference>
<comment type="caution">
    <text evidence="12">The sequence shown here is derived from an EMBL/GenBank/DDBJ whole genome shotgun (WGS) entry which is preliminary data.</text>
</comment>
<dbReference type="Proteomes" id="UP001596037">
    <property type="component" value="Unassembled WGS sequence"/>
</dbReference>
<evidence type="ECO:0000256" key="8">
    <source>
        <dbReference type="ARBA" id="ARBA00023136"/>
    </source>
</evidence>
<proteinExistence type="inferred from homology"/>
<evidence type="ECO:0000256" key="5">
    <source>
        <dbReference type="ARBA" id="ARBA00022519"/>
    </source>
</evidence>
<evidence type="ECO:0000256" key="9">
    <source>
        <dbReference type="ARBA" id="ARBA00025772"/>
    </source>
</evidence>
<dbReference type="Pfam" id="PF07963">
    <property type="entry name" value="N_methyl"/>
    <property type="match status" value="1"/>
</dbReference>
<evidence type="ECO:0000256" key="7">
    <source>
        <dbReference type="ARBA" id="ARBA00022989"/>
    </source>
</evidence>
<dbReference type="InterPro" id="IPR045584">
    <property type="entry name" value="Pilin-like"/>
</dbReference>
<keyword evidence="5" id="KW-0997">Cell inner membrane</keyword>